<dbReference type="PANTHER" id="PTHR43420">
    <property type="entry name" value="ACETYLTRANSFERASE"/>
    <property type="match status" value="1"/>
</dbReference>
<comment type="caution">
    <text evidence="4">The sequence shown here is derived from an EMBL/GenBank/DDBJ whole genome shotgun (WGS) entry which is preliminary data.</text>
</comment>
<evidence type="ECO:0000259" key="3">
    <source>
        <dbReference type="PROSITE" id="PS51186"/>
    </source>
</evidence>
<dbReference type="PROSITE" id="PS51186">
    <property type="entry name" value="GNAT"/>
    <property type="match status" value="1"/>
</dbReference>
<keyword evidence="5" id="KW-1185">Reference proteome</keyword>
<feature type="domain" description="N-acetyltransferase" evidence="3">
    <location>
        <begin position="100"/>
        <end position="233"/>
    </location>
</feature>
<dbReference type="InterPro" id="IPR050680">
    <property type="entry name" value="YpeA/RimI_acetyltransf"/>
</dbReference>
<accession>A0ABV6MT16</accession>
<protein>
    <submittedName>
        <fullName evidence="4">GNAT family N-acetyltransferase</fullName>
    </submittedName>
</protein>
<sequence length="233" mass="25155">MTVDFSVLDNPVRSSLSGPHARFAEQHGQVLRYQPDVAPFMALPDRPDEAAWRDLADFAGPGAEVVLTAGSVTPPEDWEVVAEFPAVQLVDDGVVGVEYPEAVRLGPADVPEMLDLVARTQPGPFLQRTVELGTYLGVRRDGALVAMAGERLHPPGFTEVSAVCTDPGHRGQGYAARLVQAVVAGIKDRGDIPFLHATATNENAIRLYEALGFRLHRRPVFKVTRVGSLEKVG</sequence>
<dbReference type="RefSeq" id="WP_273940722.1">
    <property type="nucleotide sequence ID" value="NZ_CP097263.1"/>
</dbReference>
<name>A0ABV6MT16_9PSEU</name>
<dbReference type="CDD" id="cd04301">
    <property type="entry name" value="NAT_SF"/>
    <property type="match status" value="1"/>
</dbReference>
<organism evidence="4 5">
    <name type="scientific">Kutzneria chonburiensis</name>
    <dbReference type="NCBI Taxonomy" id="1483604"/>
    <lineage>
        <taxon>Bacteria</taxon>
        <taxon>Bacillati</taxon>
        <taxon>Actinomycetota</taxon>
        <taxon>Actinomycetes</taxon>
        <taxon>Pseudonocardiales</taxon>
        <taxon>Pseudonocardiaceae</taxon>
        <taxon>Kutzneria</taxon>
    </lineage>
</organism>
<dbReference type="EMBL" id="JBHLUD010000005">
    <property type="protein sequence ID" value="MFC0543397.1"/>
    <property type="molecule type" value="Genomic_DNA"/>
</dbReference>
<dbReference type="InterPro" id="IPR000182">
    <property type="entry name" value="GNAT_dom"/>
</dbReference>
<keyword evidence="2" id="KW-0012">Acyltransferase</keyword>
<reference evidence="4 5" key="1">
    <citation type="submission" date="2024-09" db="EMBL/GenBank/DDBJ databases">
        <authorList>
            <person name="Sun Q."/>
            <person name="Mori K."/>
        </authorList>
    </citation>
    <scope>NUCLEOTIDE SEQUENCE [LARGE SCALE GENOMIC DNA]</scope>
    <source>
        <strain evidence="4 5">TBRC 1432</strain>
    </source>
</reference>
<dbReference type="InterPro" id="IPR016181">
    <property type="entry name" value="Acyl_CoA_acyltransferase"/>
</dbReference>
<dbReference type="InterPro" id="IPR013653">
    <property type="entry name" value="GCN5-like_dom"/>
</dbReference>
<evidence type="ECO:0000313" key="4">
    <source>
        <dbReference type="EMBL" id="MFC0543397.1"/>
    </source>
</evidence>
<keyword evidence="1" id="KW-0808">Transferase</keyword>
<dbReference type="SUPFAM" id="SSF55729">
    <property type="entry name" value="Acyl-CoA N-acyltransferases (Nat)"/>
    <property type="match status" value="1"/>
</dbReference>
<dbReference type="Proteomes" id="UP001589810">
    <property type="component" value="Unassembled WGS sequence"/>
</dbReference>
<evidence type="ECO:0000256" key="1">
    <source>
        <dbReference type="ARBA" id="ARBA00022679"/>
    </source>
</evidence>
<dbReference type="Pfam" id="PF08445">
    <property type="entry name" value="FR47"/>
    <property type="match status" value="1"/>
</dbReference>
<proteinExistence type="predicted"/>
<evidence type="ECO:0000313" key="5">
    <source>
        <dbReference type="Proteomes" id="UP001589810"/>
    </source>
</evidence>
<dbReference type="Gene3D" id="3.40.630.30">
    <property type="match status" value="1"/>
</dbReference>
<evidence type="ECO:0000256" key="2">
    <source>
        <dbReference type="ARBA" id="ARBA00023315"/>
    </source>
</evidence>
<dbReference type="PANTHER" id="PTHR43420:SF3">
    <property type="entry name" value="N-ACETYLTRANSFERASE DOMAIN-CONTAINING PROTEIN"/>
    <property type="match status" value="1"/>
</dbReference>
<gene>
    <name evidence="4" type="ORF">ACFFH7_17975</name>
</gene>